<protein>
    <submittedName>
        <fullName evidence="1">Uncharacterized protein</fullName>
    </submittedName>
</protein>
<name>A0A267E8J3_9PLAT</name>
<reference evidence="1 2" key="1">
    <citation type="submission" date="2017-06" db="EMBL/GenBank/DDBJ databases">
        <title>A platform for efficient transgenesis in Macrostomum lignano, a flatworm model organism for stem cell research.</title>
        <authorList>
            <person name="Berezikov E."/>
        </authorList>
    </citation>
    <scope>NUCLEOTIDE SEQUENCE [LARGE SCALE GENOMIC DNA]</scope>
    <source>
        <strain evidence="1">DV1</strain>
        <tissue evidence="1">Whole organism</tissue>
    </source>
</reference>
<accession>A0A267E8J3</accession>
<dbReference type="AlphaFoldDB" id="A0A267E8J3"/>
<comment type="caution">
    <text evidence="1">The sequence shown here is derived from an EMBL/GenBank/DDBJ whole genome shotgun (WGS) entry which is preliminary data.</text>
</comment>
<sequence length="64" mass="7092">MKIFNWIKIFSKNSSSRDTSSSHLSPSTAAPSETEAIVKVKQISLDPMAMNTTISIVNLLRLRV</sequence>
<evidence type="ECO:0000313" key="1">
    <source>
        <dbReference type="EMBL" id="PAA57197.1"/>
    </source>
</evidence>
<proteinExistence type="predicted"/>
<evidence type="ECO:0000313" key="2">
    <source>
        <dbReference type="Proteomes" id="UP000215902"/>
    </source>
</evidence>
<gene>
    <name evidence="1" type="ORF">BOX15_Mlig009627g1</name>
</gene>
<dbReference type="EMBL" id="NIVC01002519">
    <property type="protein sequence ID" value="PAA57197.1"/>
    <property type="molecule type" value="Genomic_DNA"/>
</dbReference>
<keyword evidence="2" id="KW-1185">Reference proteome</keyword>
<organism evidence="1 2">
    <name type="scientific">Macrostomum lignano</name>
    <dbReference type="NCBI Taxonomy" id="282301"/>
    <lineage>
        <taxon>Eukaryota</taxon>
        <taxon>Metazoa</taxon>
        <taxon>Spiralia</taxon>
        <taxon>Lophotrochozoa</taxon>
        <taxon>Platyhelminthes</taxon>
        <taxon>Rhabditophora</taxon>
        <taxon>Macrostomorpha</taxon>
        <taxon>Macrostomida</taxon>
        <taxon>Macrostomidae</taxon>
        <taxon>Macrostomum</taxon>
    </lineage>
</organism>
<dbReference type="Proteomes" id="UP000215902">
    <property type="component" value="Unassembled WGS sequence"/>
</dbReference>